<proteinExistence type="predicted"/>
<keyword evidence="1" id="KW-0732">Signal</keyword>
<name>A0A4P6ZE63_9FLAO</name>
<dbReference type="AlphaFoldDB" id="A0A4P6ZE63"/>
<evidence type="ECO:0008006" key="4">
    <source>
        <dbReference type="Google" id="ProtNLM"/>
    </source>
</evidence>
<protein>
    <recommendedName>
        <fullName evidence="4">Outer membrane protein beta-barrel domain-containing protein</fullName>
    </recommendedName>
</protein>
<dbReference type="KEGG" id="csal:NBC122_00897"/>
<dbReference type="EMBL" id="CP037954">
    <property type="protein sequence ID" value="QBO57729.1"/>
    <property type="molecule type" value="Genomic_DNA"/>
</dbReference>
<evidence type="ECO:0000256" key="1">
    <source>
        <dbReference type="SAM" id="SignalP"/>
    </source>
</evidence>
<feature type="signal peptide" evidence="1">
    <location>
        <begin position="1"/>
        <end position="28"/>
    </location>
</feature>
<sequence>MHPLKSNREIMKKIFLAVMTAVFGMANAQTDAFRGAGDTRYQIGMNIQDGGTGVMTSLDYGLGESFSIGAQAGYLLGAKVADGFSKPSFGDRFDIKARFNANLGGVLGLPQNIDVYPGLNLGLKNFGGHLGARVFFDKGFGLFAEAQVPFAKYNDNDKVYKNLNNQFQMNVGVSFDLSKK</sequence>
<evidence type="ECO:0000313" key="3">
    <source>
        <dbReference type="Proteomes" id="UP000294419"/>
    </source>
</evidence>
<dbReference type="InterPro" id="IPR046588">
    <property type="entry name" value="DUF6646"/>
</dbReference>
<keyword evidence="3" id="KW-1185">Reference proteome</keyword>
<accession>A0A4P6ZE63</accession>
<reference evidence="2 3" key="1">
    <citation type="submission" date="2019-03" db="EMBL/GenBank/DDBJ databases">
        <authorList>
            <person name="Kim H."/>
            <person name="Yu S.-M."/>
        </authorList>
    </citation>
    <scope>NUCLEOTIDE SEQUENCE [LARGE SCALE GENOMIC DNA]</scope>
    <source>
        <strain evidence="2 3">NBC122</strain>
    </source>
</reference>
<dbReference type="Proteomes" id="UP000294419">
    <property type="component" value="Chromosome"/>
</dbReference>
<evidence type="ECO:0000313" key="2">
    <source>
        <dbReference type="EMBL" id="QBO57729.1"/>
    </source>
</evidence>
<dbReference type="Pfam" id="PF20351">
    <property type="entry name" value="DUF6646"/>
    <property type="match status" value="1"/>
</dbReference>
<organism evidence="2 3">
    <name type="scientific">Chryseobacterium salivictor</name>
    <dbReference type="NCBI Taxonomy" id="2547600"/>
    <lineage>
        <taxon>Bacteria</taxon>
        <taxon>Pseudomonadati</taxon>
        <taxon>Bacteroidota</taxon>
        <taxon>Flavobacteriia</taxon>
        <taxon>Flavobacteriales</taxon>
        <taxon>Weeksellaceae</taxon>
        <taxon>Chryseobacterium group</taxon>
        <taxon>Chryseobacterium</taxon>
    </lineage>
</organism>
<feature type="chain" id="PRO_5020579207" description="Outer membrane protein beta-barrel domain-containing protein" evidence="1">
    <location>
        <begin position="29"/>
        <end position="180"/>
    </location>
</feature>
<gene>
    <name evidence="2" type="ORF">NBC122_00897</name>
</gene>